<dbReference type="Pfam" id="PF08398">
    <property type="entry name" value="Phospholip_A2_4"/>
    <property type="match status" value="1"/>
</dbReference>
<evidence type="ECO:0000256" key="4">
    <source>
        <dbReference type="ARBA" id="ARBA00004328"/>
    </source>
</evidence>
<sequence>MPPLKKNQRGWVLPGYKYLGPFNSLTQGKPTNKADEAARRHDLHYNDLINKGHNPYLNFNEADVNLIKDLETDNSIGGFIARNVFKAKQAIAPALPGTSSGGDRATKRKLYFARSQKSAKQPKMSDQVDAPAEGAVRGDLSSMATHSRSARAIGGGGGGGGGGGTGIRAGGGVGISTGGWEAGTFFYDNHIVTANTRQFMAEIQNSHLYKLETATIENTVPDANYTYVTTPWQYFDFNCWASHFSPQDWQRVMNEYKSIKPIEMEVKIYNLQIKQIQLLGAEQDIVYNNDLTAALHVFCDGEHQYPDASQPWDEGTMPELPHAIWKLPQYAYFQTISGWAANPTFGAQVPLYFIENSSHAVLRTGEDATFSFTFSCNKLTLDKCATAPVHLKNPKVKTRRYKTAAERWPEYKKPSTNMPPPSLIGLTASQTDIKHPKGPISSMPTIKGPNYPAQGIANEVSLWDTNPISGGRQEISEERRTYYTTPNDPGVTPHVHGDDTNTDAARDRNVYYRENSSDNPPVTTSMWMMPNQYWDRAGVSRYYPIWTKKPRTDMHTIPDPGDGTIPMSHPPGTIFVKMAQIPVPGQGDSFLNIYATGQISCRIAWEAEPYITKNWRPEFRHSCEPGTINTYNIDSNGRYSVPSTFMGAMPSKICINRNI</sequence>
<dbReference type="OrthoDB" id="1726at10239"/>
<evidence type="ECO:0000256" key="5">
    <source>
        <dbReference type="ARBA" id="ARBA00005398"/>
    </source>
</evidence>
<evidence type="ECO:0000313" key="21">
    <source>
        <dbReference type="Proteomes" id="UP000125502"/>
    </source>
</evidence>
<evidence type="ECO:0000256" key="6">
    <source>
        <dbReference type="ARBA" id="ARBA00013278"/>
    </source>
</evidence>
<keyword evidence="13" id="KW-0442">Lipid degradation</keyword>
<evidence type="ECO:0000256" key="11">
    <source>
        <dbReference type="ARBA" id="ARBA00022801"/>
    </source>
</evidence>
<evidence type="ECO:0000256" key="13">
    <source>
        <dbReference type="ARBA" id="ARBA00022963"/>
    </source>
</evidence>
<dbReference type="Proteomes" id="UP000125502">
    <property type="component" value="Segment"/>
</dbReference>
<comment type="catalytic activity">
    <reaction evidence="1">
        <text>a 1,2-diacyl-sn-glycero-3-phosphocholine + H2O = a 1-acyl-sn-glycero-3-phosphocholine + a fatty acid + H(+)</text>
        <dbReference type="Rhea" id="RHEA:15801"/>
        <dbReference type="ChEBI" id="CHEBI:15377"/>
        <dbReference type="ChEBI" id="CHEBI:15378"/>
        <dbReference type="ChEBI" id="CHEBI:28868"/>
        <dbReference type="ChEBI" id="CHEBI:57643"/>
        <dbReference type="ChEBI" id="CHEBI:58168"/>
        <dbReference type="EC" id="3.1.1.4"/>
    </reaction>
</comment>
<comment type="function">
    <text evidence="16">Capsid proteins self-assembles to form an icosahedral capsid with a T=1 symmetry, about 26 nm in diameter, and consisting of 60 copies of three size variants of the capsid proteins, VP1, and VP3, which differ by the presence of an N-terminal extension in the minor protein VP1. The capsid has a channel at the 5-fold axis and there are densities extending the 5-fold axis into the interior of the capsid. The capsid encapsulates the genomic ssDNA. Binding to the host receptors also induces capsid rearrangements leading to surface exposure of VP1 N-terminus, specifically its phospholipase A2-like region. The additional N-terminal region of isoform Minor capsid protein VP1, called VP1u, may serve as a lipolytic enzyme to breach the endosomal membrane during entry into host cell and might contribute to virus transport to the nucleus.</text>
</comment>
<keyword evidence="14" id="KW-0443">Lipid metabolism</keyword>
<dbReference type="SUPFAM" id="SSF88645">
    <property type="entry name" value="ssDNA viruses"/>
    <property type="match status" value="1"/>
</dbReference>
<evidence type="ECO:0000256" key="17">
    <source>
        <dbReference type="SAM" id="MobiDB-lite"/>
    </source>
</evidence>
<comment type="similarity">
    <text evidence="5">Belongs to the parvoviridae capsid protein family.</text>
</comment>
<evidence type="ECO:0000256" key="1">
    <source>
        <dbReference type="ARBA" id="ARBA00001604"/>
    </source>
</evidence>
<dbReference type="InterPro" id="IPR016184">
    <property type="entry name" value="Capsid/spike_ssDNA_virus"/>
</dbReference>
<evidence type="ECO:0000256" key="15">
    <source>
        <dbReference type="ARBA" id="ARBA00023200"/>
    </source>
</evidence>
<feature type="domain" description="Coat protein VP1/VP2 Parvovirus" evidence="18">
    <location>
        <begin position="498"/>
        <end position="620"/>
    </location>
</feature>
<keyword evidence="12" id="KW-0946">Virion</keyword>
<dbReference type="RefSeq" id="YP_009508787.1">
    <property type="nucleotide sequence ID" value="NC_039045.1"/>
</dbReference>
<dbReference type="GO" id="GO:0016042">
    <property type="term" value="P:lipid catabolic process"/>
    <property type="evidence" value="ECO:0007669"/>
    <property type="project" value="UniProtKB-KW"/>
</dbReference>
<protein>
    <recommendedName>
        <fullName evidence="7">Minor capsid protein VP1</fullName>
        <ecNumber evidence="6">3.1.1.4</ecNumber>
    </recommendedName>
</protein>
<dbReference type="GeneID" id="37620286"/>
<dbReference type="InterPro" id="IPR013607">
    <property type="entry name" value="Phospholipase_A2-like"/>
</dbReference>
<dbReference type="InterPro" id="IPR036952">
    <property type="entry name" value="VP1/VP2"/>
</dbReference>
<dbReference type="EC" id="3.1.1.4" evidence="6"/>
<dbReference type="InterPro" id="IPR001403">
    <property type="entry name" value="Parvovirus_coat"/>
</dbReference>
<accession>I3VR60</accession>
<dbReference type="GO" id="GO:0004623">
    <property type="term" value="F:phospholipase A2 activity"/>
    <property type="evidence" value="ECO:0007669"/>
    <property type="project" value="UniProtKB-EC"/>
</dbReference>
<feature type="domain" description="Phospholipase A2-like" evidence="19">
    <location>
        <begin position="9"/>
        <end position="88"/>
    </location>
</feature>
<feature type="compositionally biased region" description="Basic and acidic residues" evidence="17">
    <location>
        <begin position="495"/>
        <end position="505"/>
    </location>
</feature>
<organism evidence="20 21">
    <name type="scientific">Myotis myotis bocavirus 1</name>
    <dbReference type="NCBI Taxonomy" id="1195367"/>
    <lineage>
        <taxon>Viruses</taxon>
        <taxon>Monodnaviria</taxon>
        <taxon>Shotokuvirae</taxon>
        <taxon>Cossaviricota</taxon>
        <taxon>Quintoviricetes</taxon>
        <taxon>Piccovirales</taxon>
        <taxon>Parvoviridae</taxon>
        <taxon>Parvovirinae</taxon>
        <taxon>Bocaparvovirus</taxon>
        <taxon>Bocaparvovirus chiropteran1</taxon>
    </lineage>
</organism>
<evidence type="ECO:0000256" key="9">
    <source>
        <dbReference type="ARBA" id="ARBA00022561"/>
    </source>
</evidence>
<keyword evidence="8" id="KW-1140">T=1 icosahedral capsid protein</keyword>
<evidence type="ECO:0000256" key="14">
    <source>
        <dbReference type="ARBA" id="ARBA00023098"/>
    </source>
</evidence>
<evidence type="ECO:0000256" key="2">
    <source>
        <dbReference type="ARBA" id="ARBA00004147"/>
    </source>
</evidence>
<dbReference type="EMBL" id="JQ814850">
    <property type="protein sequence ID" value="AFK85005.1"/>
    <property type="molecule type" value="Genomic_DNA"/>
</dbReference>
<evidence type="ECO:0000313" key="20">
    <source>
        <dbReference type="EMBL" id="AFK85005.1"/>
    </source>
</evidence>
<comment type="subcellular location">
    <subcellularLocation>
        <location evidence="3">Host cytoplasm</location>
    </subcellularLocation>
    <subcellularLocation>
        <location evidence="2">Host nucleus</location>
    </subcellularLocation>
    <subcellularLocation>
        <location evidence="4">Virion</location>
    </subcellularLocation>
</comment>
<dbReference type="GO" id="GO:0042025">
    <property type="term" value="C:host cell nucleus"/>
    <property type="evidence" value="ECO:0007669"/>
    <property type="project" value="UniProtKB-SubCell"/>
</dbReference>
<keyword evidence="15" id="KW-1035">Host cytoplasm</keyword>
<proteinExistence type="inferred from homology"/>
<evidence type="ECO:0000256" key="8">
    <source>
        <dbReference type="ARBA" id="ARBA00022431"/>
    </source>
</evidence>
<feature type="region of interest" description="Disordered" evidence="17">
    <location>
        <begin position="483"/>
        <end position="505"/>
    </location>
</feature>
<dbReference type="Pfam" id="PF00740">
    <property type="entry name" value="VP1_2"/>
    <property type="match status" value="2"/>
</dbReference>
<evidence type="ECO:0000259" key="18">
    <source>
        <dbReference type="Pfam" id="PF00740"/>
    </source>
</evidence>
<dbReference type="GO" id="GO:0005198">
    <property type="term" value="F:structural molecule activity"/>
    <property type="evidence" value="ECO:0007669"/>
    <property type="project" value="InterPro"/>
</dbReference>
<keyword evidence="9" id="KW-0167">Capsid protein</keyword>
<reference evidence="20 21" key="1">
    <citation type="journal article" date="2012" name="J. Virol.">
        <title>Virome analysis for identification of novel Mammalian viruses in bat species from chinese provinces.</title>
        <authorList>
            <person name="Wu Z."/>
            <person name="Ren X."/>
            <person name="Yang L."/>
            <person name="Hu Y."/>
            <person name="Yang J."/>
            <person name="He G."/>
            <person name="Zhang J."/>
            <person name="Dong J."/>
            <person name="Sun L."/>
            <person name="Du J."/>
            <person name="Liu L."/>
            <person name="Xue Y."/>
            <person name="Wang J."/>
            <person name="Yang F."/>
            <person name="Zhang S."/>
            <person name="Jin Q."/>
        </authorList>
    </citation>
    <scope>NUCLEOTIDE SEQUENCE [LARGE SCALE GENOMIC DNA]</scope>
</reference>
<name>I3VR60_9VIRU</name>
<dbReference type="GO" id="GO:0039615">
    <property type="term" value="C:T=1 icosahedral viral capsid"/>
    <property type="evidence" value="ECO:0007669"/>
    <property type="project" value="UniProtKB-KW"/>
</dbReference>
<evidence type="ECO:0000256" key="3">
    <source>
        <dbReference type="ARBA" id="ARBA00004192"/>
    </source>
</evidence>
<evidence type="ECO:0000256" key="10">
    <source>
        <dbReference type="ARBA" id="ARBA00022562"/>
    </source>
</evidence>
<evidence type="ECO:0000256" key="16">
    <source>
        <dbReference type="ARBA" id="ARBA00045359"/>
    </source>
</evidence>
<dbReference type="Gene3D" id="2.170.30.10">
    <property type="entry name" value="Parvovirus coat protein VP1/VP2"/>
    <property type="match status" value="1"/>
</dbReference>
<evidence type="ECO:0000256" key="12">
    <source>
        <dbReference type="ARBA" id="ARBA00022844"/>
    </source>
</evidence>
<keyword evidence="21" id="KW-1185">Reference proteome</keyword>
<dbReference type="GO" id="GO:0030430">
    <property type="term" value="C:host cell cytoplasm"/>
    <property type="evidence" value="ECO:0007669"/>
    <property type="project" value="UniProtKB-SubCell"/>
</dbReference>
<keyword evidence="10" id="KW-1048">Host nucleus</keyword>
<keyword evidence="11" id="KW-0378">Hydrolase</keyword>
<feature type="domain" description="Coat protein VP1/VP2 Parvovirus" evidence="18">
    <location>
        <begin position="169"/>
        <end position="405"/>
    </location>
</feature>
<dbReference type="KEGG" id="vg:37620286"/>
<evidence type="ECO:0000259" key="19">
    <source>
        <dbReference type="Pfam" id="PF08398"/>
    </source>
</evidence>
<evidence type="ECO:0000256" key="7">
    <source>
        <dbReference type="ARBA" id="ARBA00022267"/>
    </source>
</evidence>